<evidence type="ECO:0000313" key="3">
    <source>
        <dbReference type="Proteomes" id="UP000068210"/>
    </source>
</evidence>
<dbReference type="STRING" id="1328314.Achr_4970"/>
<dbReference type="KEGG" id="acx:Achr_4970"/>
<organism evidence="2 3">
    <name type="scientific">Azotobacter chroococcum NCIMB 8003</name>
    <dbReference type="NCBI Taxonomy" id="1328314"/>
    <lineage>
        <taxon>Bacteria</taxon>
        <taxon>Pseudomonadati</taxon>
        <taxon>Pseudomonadota</taxon>
        <taxon>Gammaproteobacteria</taxon>
        <taxon>Pseudomonadales</taxon>
        <taxon>Pseudomonadaceae</taxon>
        <taxon>Azotobacter</taxon>
    </lineage>
</organism>
<accession>A0A0C4WPD2</accession>
<dbReference type="EMBL" id="CP010415">
    <property type="protein sequence ID" value="AJE20002.1"/>
    <property type="molecule type" value="Genomic_DNA"/>
</dbReference>
<protein>
    <submittedName>
        <fullName evidence="2">Exported protein</fullName>
    </submittedName>
</protein>
<sequence>MFKKTTLALTTAGAMAGSCIAVAGTTVDTPLGEFSVSANATLATEYIFRGISQTKGDPAIQGGLDIVHESGLYVGMWASNVDFETSDAPVEYDYYVGYGSNITEALAFDVGWLKYDYPGDDLGNSDLNYSEFYGSLSAYGFKVGINYSDDVNSDNNVVYSYIGYKRDLPYGVGLSMRFGKYDFKDDTFFKDGASKGEDAYYDWYVGVSKEFVGLQFGLAYTQTDLKDEECENFTGNDTHCDANFVASVSKTF</sequence>
<dbReference type="InterPro" id="IPR010239">
    <property type="entry name" value="CHP02001"/>
</dbReference>
<name>A0A0C4WPD2_9GAMM</name>
<dbReference type="Proteomes" id="UP000068210">
    <property type="component" value="Chromosome"/>
</dbReference>
<feature type="signal peptide" evidence="1">
    <location>
        <begin position="1"/>
        <end position="23"/>
    </location>
</feature>
<reference evidence="2 3" key="1">
    <citation type="journal article" date="2015" name="PLoS ONE">
        <title>Azotobacter Genomes: The Genome of Azotobacter chroococcum NCIMB 8003 (ATCC 4412).</title>
        <authorList>
            <person name="Robson R.L."/>
            <person name="Jones R."/>
            <person name="Robson R.M."/>
            <person name="Schwartz A."/>
            <person name="Richardson T.H."/>
        </authorList>
    </citation>
    <scope>NUCLEOTIDE SEQUENCE [LARGE SCALE GENOMIC DNA]</scope>
    <source>
        <strain evidence="2 3">NCIMB 8003</strain>
    </source>
</reference>
<keyword evidence="3" id="KW-1185">Reference proteome</keyword>
<evidence type="ECO:0000256" key="1">
    <source>
        <dbReference type="SAM" id="SignalP"/>
    </source>
</evidence>
<dbReference type="Pfam" id="PF09694">
    <property type="entry name" value="Gcw_chp"/>
    <property type="match status" value="1"/>
</dbReference>
<dbReference type="PROSITE" id="PS51257">
    <property type="entry name" value="PROKAR_LIPOPROTEIN"/>
    <property type="match status" value="1"/>
</dbReference>
<dbReference type="NCBIfam" id="TIGR02001">
    <property type="entry name" value="gcw_chp"/>
    <property type="match status" value="1"/>
</dbReference>
<feature type="chain" id="PRO_5002185124" evidence="1">
    <location>
        <begin position="24"/>
        <end position="252"/>
    </location>
</feature>
<evidence type="ECO:0000313" key="2">
    <source>
        <dbReference type="EMBL" id="AJE20002.1"/>
    </source>
</evidence>
<gene>
    <name evidence="2" type="ORF">Achr_4970</name>
</gene>
<proteinExistence type="predicted"/>
<dbReference type="GeneID" id="61929543"/>
<dbReference type="AlphaFoldDB" id="A0A0C4WPD2"/>
<dbReference type="RefSeq" id="WP_039801563.1">
    <property type="nucleotide sequence ID" value="NZ_CP010415.1"/>
</dbReference>
<keyword evidence="1" id="KW-0732">Signal</keyword>
<dbReference type="HOGENOM" id="CLU_074587_2_0_6"/>